<comment type="subcellular location">
    <subcellularLocation>
        <location evidence="1">Nucleus</location>
    </subcellularLocation>
</comment>
<keyword evidence="3" id="KW-0804">Transcription</keyword>
<dbReference type="Pfam" id="PF08265">
    <property type="entry name" value="YL1_C"/>
    <property type="match status" value="1"/>
</dbReference>
<dbReference type="PANTHER" id="PTHR31200">
    <property type="entry name" value="INO80 COMPLEX SUBUNIT C"/>
    <property type="match status" value="1"/>
</dbReference>
<dbReference type="InterPro" id="IPR029525">
    <property type="entry name" value="INO80C/Ies6"/>
</dbReference>
<feature type="compositionally biased region" description="Polar residues" evidence="5">
    <location>
        <begin position="116"/>
        <end position="127"/>
    </location>
</feature>
<evidence type="ECO:0000313" key="8">
    <source>
        <dbReference type="Proteomes" id="UP000054350"/>
    </source>
</evidence>
<feature type="compositionally biased region" description="Acidic residues" evidence="5">
    <location>
        <begin position="78"/>
        <end position="100"/>
    </location>
</feature>
<organism evidence="7 8">
    <name type="scientific">Allomyces macrogynus (strain ATCC 38327)</name>
    <name type="common">Allomyces javanicus var. macrogynus</name>
    <dbReference type="NCBI Taxonomy" id="578462"/>
    <lineage>
        <taxon>Eukaryota</taxon>
        <taxon>Fungi</taxon>
        <taxon>Fungi incertae sedis</taxon>
        <taxon>Blastocladiomycota</taxon>
        <taxon>Blastocladiomycetes</taxon>
        <taxon>Blastocladiales</taxon>
        <taxon>Blastocladiaceae</taxon>
        <taxon>Allomyces</taxon>
    </lineage>
</organism>
<dbReference type="STRING" id="578462.A0A0L0SP90"/>
<keyword evidence="8" id="KW-1185">Reference proteome</keyword>
<protein>
    <recommendedName>
        <fullName evidence="6">Vps72/YL1 C-terminal domain-containing protein</fullName>
    </recommendedName>
</protein>
<keyword evidence="2" id="KW-0805">Transcription regulation</keyword>
<feature type="region of interest" description="Disordered" evidence="5">
    <location>
        <begin position="1"/>
        <end position="129"/>
    </location>
</feature>
<proteinExistence type="predicted"/>
<dbReference type="eggNOG" id="KOG4137">
    <property type="taxonomic scope" value="Eukaryota"/>
</dbReference>
<accession>A0A0L0SP90</accession>
<dbReference type="OrthoDB" id="49520at2759"/>
<dbReference type="Proteomes" id="UP000054350">
    <property type="component" value="Unassembled WGS sequence"/>
</dbReference>
<feature type="compositionally biased region" description="Low complexity" evidence="5">
    <location>
        <begin position="52"/>
        <end position="67"/>
    </location>
</feature>
<dbReference type="AlphaFoldDB" id="A0A0L0SP90"/>
<gene>
    <name evidence="7" type="ORF">AMAG_09252</name>
</gene>
<keyword evidence="4" id="KW-0539">Nucleus</keyword>
<evidence type="ECO:0000259" key="6">
    <source>
        <dbReference type="SMART" id="SM00993"/>
    </source>
</evidence>
<dbReference type="GO" id="GO:0006338">
    <property type="term" value="P:chromatin remodeling"/>
    <property type="evidence" value="ECO:0007669"/>
    <property type="project" value="InterPro"/>
</dbReference>
<name>A0A0L0SP90_ALLM3</name>
<reference evidence="8" key="2">
    <citation type="submission" date="2009-11" db="EMBL/GenBank/DDBJ databases">
        <title>The Genome Sequence of Allomyces macrogynus strain ATCC 38327.</title>
        <authorList>
            <consortium name="The Broad Institute Genome Sequencing Platform"/>
            <person name="Russ C."/>
            <person name="Cuomo C."/>
            <person name="Shea T."/>
            <person name="Young S.K."/>
            <person name="Zeng Q."/>
            <person name="Koehrsen M."/>
            <person name="Haas B."/>
            <person name="Borodovsky M."/>
            <person name="Guigo R."/>
            <person name="Alvarado L."/>
            <person name="Berlin A."/>
            <person name="Borenstein D."/>
            <person name="Chen Z."/>
            <person name="Engels R."/>
            <person name="Freedman E."/>
            <person name="Gellesch M."/>
            <person name="Goldberg J."/>
            <person name="Griggs A."/>
            <person name="Gujja S."/>
            <person name="Heiman D."/>
            <person name="Hepburn T."/>
            <person name="Howarth C."/>
            <person name="Jen D."/>
            <person name="Larson L."/>
            <person name="Lewis B."/>
            <person name="Mehta T."/>
            <person name="Park D."/>
            <person name="Pearson M."/>
            <person name="Roberts A."/>
            <person name="Saif S."/>
            <person name="Shenoy N."/>
            <person name="Sisk P."/>
            <person name="Stolte C."/>
            <person name="Sykes S."/>
            <person name="Walk T."/>
            <person name="White J."/>
            <person name="Yandava C."/>
            <person name="Burger G."/>
            <person name="Gray M.W."/>
            <person name="Holland P.W.H."/>
            <person name="King N."/>
            <person name="Lang F.B.F."/>
            <person name="Roger A.J."/>
            <person name="Ruiz-Trillo I."/>
            <person name="Lander E."/>
            <person name="Nusbaum C."/>
        </authorList>
    </citation>
    <scope>NUCLEOTIDE SEQUENCE [LARGE SCALE GENOMIC DNA]</scope>
    <source>
        <strain evidence="8">ATCC 38327</strain>
    </source>
</reference>
<evidence type="ECO:0000256" key="5">
    <source>
        <dbReference type="SAM" id="MobiDB-lite"/>
    </source>
</evidence>
<dbReference type="InterPro" id="IPR013272">
    <property type="entry name" value="Vps72/YL1_C"/>
</dbReference>
<evidence type="ECO:0000256" key="2">
    <source>
        <dbReference type="ARBA" id="ARBA00023015"/>
    </source>
</evidence>
<sequence>MPRQTRSSSNASATAPASAAPAPTTRTTRRSARAQQPGDAPSSPPPAPPAAAAPSRRTRASAAAATFAPPPLLPESATEPDQDENNDDDDDSMQVDDLDTESGTGTAPGIVIHTDTVGSPTGSSSDVSPIDHDDFGVTLCAPMDVLPALKPFKKNAHFVSRVKKYRALPNLLSHQQAVDVARAAAVAAELGEEATSPTSVVGPSYTSIRTAPSVRPNRKYCDVTGLPANYTDPVSGLHYYDKEVYQYIKGLSSGALQQYMRLRNKSIII</sequence>
<evidence type="ECO:0000256" key="3">
    <source>
        <dbReference type="ARBA" id="ARBA00023163"/>
    </source>
</evidence>
<dbReference type="PANTHER" id="PTHR31200:SF1">
    <property type="entry name" value="INO80 COMPLEX SUBUNIT C"/>
    <property type="match status" value="1"/>
</dbReference>
<evidence type="ECO:0000256" key="1">
    <source>
        <dbReference type="ARBA" id="ARBA00004123"/>
    </source>
</evidence>
<dbReference type="EMBL" id="GG745344">
    <property type="protein sequence ID" value="KNE64209.1"/>
    <property type="molecule type" value="Genomic_DNA"/>
</dbReference>
<dbReference type="GO" id="GO:0031011">
    <property type="term" value="C:Ino80 complex"/>
    <property type="evidence" value="ECO:0007669"/>
    <property type="project" value="InterPro"/>
</dbReference>
<dbReference type="SMART" id="SM00993">
    <property type="entry name" value="YL1_C"/>
    <property type="match status" value="1"/>
</dbReference>
<reference evidence="7 8" key="1">
    <citation type="submission" date="2009-11" db="EMBL/GenBank/DDBJ databases">
        <title>Annotation of Allomyces macrogynus ATCC 38327.</title>
        <authorList>
            <consortium name="The Broad Institute Genome Sequencing Platform"/>
            <person name="Russ C."/>
            <person name="Cuomo C."/>
            <person name="Burger G."/>
            <person name="Gray M.W."/>
            <person name="Holland P.W.H."/>
            <person name="King N."/>
            <person name="Lang F.B.F."/>
            <person name="Roger A.J."/>
            <person name="Ruiz-Trillo I."/>
            <person name="Young S.K."/>
            <person name="Zeng Q."/>
            <person name="Gargeya S."/>
            <person name="Fitzgerald M."/>
            <person name="Haas B."/>
            <person name="Abouelleil A."/>
            <person name="Alvarado L."/>
            <person name="Arachchi H.M."/>
            <person name="Berlin A."/>
            <person name="Chapman S.B."/>
            <person name="Gearin G."/>
            <person name="Goldberg J."/>
            <person name="Griggs A."/>
            <person name="Gujja S."/>
            <person name="Hansen M."/>
            <person name="Heiman D."/>
            <person name="Howarth C."/>
            <person name="Larimer J."/>
            <person name="Lui A."/>
            <person name="MacDonald P.J.P."/>
            <person name="McCowen C."/>
            <person name="Montmayeur A."/>
            <person name="Murphy C."/>
            <person name="Neiman D."/>
            <person name="Pearson M."/>
            <person name="Priest M."/>
            <person name="Roberts A."/>
            <person name="Saif S."/>
            <person name="Shea T."/>
            <person name="Sisk P."/>
            <person name="Stolte C."/>
            <person name="Sykes S."/>
            <person name="Wortman J."/>
            <person name="Nusbaum C."/>
            <person name="Birren B."/>
        </authorList>
    </citation>
    <scope>NUCLEOTIDE SEQUENCE [LARGE SCALE GENOMIC DNA]</scope>
    <source>
        <strain evidence="7 8">ATCC 38327</strain>
    </source>
</reference>
<evidence type="ECO:0000313" key="7">
    <source>
        <dbReference type="EMBL" id="KNE64209.1"/>
    </source>
</evidence>
<feature type="domain" description="Vps72/YL1 C-terminal" evidence="6">
    <location>
        <begin position="219"/>
        <end position="248"/>
    </location>
</feature>
<feature type="compositionally biased region" description="Low complexity" evidence="5">
    <location>
        <begin position="1"/>
        <end position="26"/>
    </location>
</feature>
<evidence type="ECO:0000256" key="4">
    <source>
        <dbReference type="ARBA" id="ARBA00023242"/>
    </source>
</evidence>
<feature type="compositionally biased region" description="Pro residues" evidence="5">
    <location>
        <begin position="42"/>
        <end position="51"/>
    </location>
</feature>
<dbReference type="VEuPathDB" id="FungiDB:AMAG_09252"/>